<dbReference type="EC" id="3.2.1.-" evidence="8"/>
<dbReference type="PANTHER" id="PTHR11742">
    <property type="entry name" value="MANNOSYL-OLIGOSACCHARIDE ALPHA-1,2-MANNOSIDASE-RELATED"/>
    <property type="match status" value="1"/>
</dbReference>
<dbReference type="AlphaFoldDB" id="A0A9Q9ES44"/>
<protein>
    <recommendedName>
        <fullName evidence="8">alpha-1,2-Mannosidase</fullName>
        <ecNumber evidence="8">3.2.1.-</ecNumber>
    </recommendedName>
</protein>
<feature type="active site" evidence="6">
    <location>
        <position position="443"/>
    </location>
</feature>
<dbReference type="OrthoDB" id="8118055at2759"/>
<dbReference type="InterPro" id="IPR036026">
    <property type="entry name" value="Seven-hairpin_glycosidases"/>
</dbReference>
<dbReference type="GO" id="GO:0005509">
    <property type="term" value="F:calcium ion binding"/>
    <property type="evidence" value="ECO:0007669"/>
    <property type="project" value="InterPro"/>
</dbReference>
<comment type="cofactor">
    <cofactor evidence="1 7">
        <name>Ca(2+)</name>
        <dbReference type="ChEBI" id="CHEBI:29108"/>
    </cofactor>
</comment>
<evidence type="ECO:0000256" key="7">
    <source>
        <dbReference type="PIRSR" id="PIRSR601382-2"/>
    </source>
</evidence>
<keyword evidence="7" id="KW-0106">Calcium</keyword>
<keyword evidence="11" id="KW-1185">Reference proteome</keyword>
<dbReference type="PANTHER" id="PTHR11742:SF103">
    <property type="entry name" value="ENDOPLASMIC RETICULUM MANNOSIDASE MNL2-RELATED"/>
    <property type="match status" value="1"/>
</dbReference>
<dbReference type="GO" id="GO:0005783">
    <property type="term" value="C:endoplasmic reticulum"/>
    <property type="evidence" value="ECO:0007669"/>
    <property type="project" value="TreeGrafter"/>
</dbReference>
<dbReference type="SUPFAM" id="SSF48225">
    <property type="entry name" value="Seven-hairpin glycosidases"/>
    <property type="match status" value="1"/>
</dbReference>
<evidence type="ECO:0000313" key="10">
    <source>
        <dbReference type="EMBL" id="USW59223.1"/>
    </source>
</evidence>
<feature type="region of interest" description="Disordered" evidence="9">
    <location>
        <begin position="903"/>
        <end position="943"/>
    </location>
</feature>
<dbReference type="Pfam" id="PF01532">
    <property type="entry name" value="Glyco_hydro_47"/>
    <property type="match status" value="1"/>
</dbReference>
<evidence type="ECO:0000256" key="1">
    <source>
        <dbReference type="ARBA" id="ARBA00001913"/>
    </source>
</evidence>
<comment type="pathway">
    <text evidence="2">Protein modification; protein glycosylation.</text>
</comment>
<comment type="similarity">
    <text evidence="3 8">Belongs to the glycosyl hydrolase 47 family.</text>
</comment>
<feature type="region of interest" description="Disordered" evidence="9">
    <location>
        <begin position="48"/>
        <end position="67"/>
    </location>
</feature>
<name>A0A9Q9ES44_9PEZI</name>
<dbReference type="GO" id="GO:0016020">
    <property type="term" value="C:membrane"/>
    <property type="evidence" value="ECO:0007669"/>
    <property type="project" value="InterPro"/>
</dbReference>
<dbReference type="PRINTS" id="PR00747">
    <property type="entry name" value="GLYHDRLASE47"/>
</dbReference>
<evidence type="ECO:0000256" key="4">
    <source>
        <dbReference type="ARBA" id="ARBA00022801"/>
    </source>
</evidence>
<feature type="active site" description="Proton donor" evidence="6">
    <location>
        <position position="299"/>
    </location>
</feature>
<evidence type="ECO:0000256" key="8">
    <source>
        <dbReference type="RuleBase" id="RU361193"/>
    </source>
</evidence>
<proteinExistence type="inferred from homology"/>
<dbReference type="GO" id="GO:0004571">
    <property type="term" value="F:mannosyl-oligosaccharide 1,2-alpha-mannosidase activity"/>
    <property type="evidence" value="ECO:0007669"/>
    <property type="project" value="InterPro"/>
</dbReference>
<dbReference type="EMBL" id="CP099429">
    <property type="protein sequence ID" value="USW59223.1"/>
    <property type="molecule type" value="Genomic_DNA"/>
</dbReference>
<keyword evidence="8 10" id="KW-0326">Glycosidase</keyword>
<evidence type="ECO:0000256" key="5">
    <source>
        <dbReference type="ARBA" id="ARBA00023157"/>
    </source>
</evidence>
<dbReference type="Proteomes" id="UP001056384">
    <property type="component" value="Chromosome 12"/>
</dbReference>
<dbReference type="InterPro" id="IPR012341">
    <property type="entry name" value="6hp_glycosidase-like_sf"/>
</dbReference>
<feature type="active site" description="Proton donor" evidence="6">
    <location>
        <position position="728"/>
    </location>
</feature>
<gene>
    <name evidence="10" type="ORF">Slin15195_G125420</name>
</gene>
<evidence type="ECO:0000256" key="9">
    <source>
        <dbReference type="SAM" id="MobiDB-lite"/>
    </source>
</evidence>
<organism evidence="10 11">
    <name type="scientific">Septoria linicola</name>
    <dbReference type="NCBI Taxonomy" id="215465"/>
    <lineage>
        <taxon>Eukaryota</taxon>
        <taxon>Fungi</taxon>
        <taxon>Dikarya</taxon>
        <taxon>Ascomycota</taxon>
        <taxon>Pezizomycotina</taxon>
        <taxon>Dothideomycetes</taxon>
        <taxon>Dothideomycetidae</taxon>
        <taxon>Mycosphaerellales</taxon>
        <taxon>Mycosphaerellaceae</taxon>
        <taxon>Septoria</taxon>
    </lineage>
</organism>
<dbReference type="InterPro" id="IPR001382">
    <property type="entry name" value="Glyco_hydro_47"/>
</dbReference>
<accession>A0A9Q9ES44</accession>
<feature type="active site" evidence="6">
    <location>
        <position position="1009"/>
    </location>
</feature>
<dbReference type="GO" id="GO:0036503">
    <property type="term" value="P:ERAD pathway"/>
    <property type="evidence" value="ECO:0007669"/>
    <property type="project" value="UniProtKB-ARBA"/>
</dbReference>
<feature type="compositionally biased region" description="Polar residues" evidence="9">
    <location>
        <begin position="910"/>
        <end position="921"/>
    </location>
</feature>
<keyword evidence="4 8" id="KW-0378">Hydrolase</keyword>
<keyword evidence="5" id="KW-1015">Disulfide bond</keyword>
<feature type="binding site" evidence="7">
    <location>
        <position position="1095"/>
    </location>
    <ligand>
        <name>Ca(2+)</name>
        <dbReference type="ChEBI" id="CHEBI:29108"/>
    </ligand>
</feature>
<dbReference type="GO" id="GO:0005975">
    <property type="term" value="P:carbohydrate metabolic process"/>
    <property type="evidence" value="ECO:0007669"/>
    <property type="project" value="InterPro"/>
</dbReference>
<evidence type="ECO:0000256" key="3">
    <source>
        <dbReference type="ARBA" id="ARBA00007658"/>
    </source>
</evidence>
<dbReference type="Gene3D" id="1.50.10.10">
    <property type="match status" value="3"/>
</dbReference>
<feature type="region of interest" description="Disordered" evidence="9">
    <location>
        <begin position="77"/>
        <end position="135"/>
    </location>
</feature>
<evidence type="ECO:0000256" key="2">
    <source>
        <dbReference type="ARBA" id="ARBA00004922"/>
    </source>
</evidence>
<reference evidence="10" key="1">
    <citation type="submission" date="2022-06" db="EMBL/GenBank/DDBJ databases">
        <title>Complete genome sequences of two strains of the flax pathogen Septoria linicola.</title>
        <authorList>
            <person name="Lapalu N."/>
            <person name="Simon A."/>
            <person name="Demenou B."/>
            <person name="Paumier D."/>
            <person name="Guillot M.-P."/>
            <person name="Gout L."/>
            <person name="Valade R."/>
        </authorList>
    </citation>
    <scope>NUCLEOTIDE SEQUENCE</scope>
    <source>
        <strain evidence="10">SE15195</strain>
    </source>
</reference>
<evidence type="ECO:0000313" key="11">
    <source>
        <dbReference type="Proteomes" id="UP001056384"/>
    </source>
</evidence>
<dbReference type="InterPro" id="IPR050749">
    <property type="entry name" value="Glycosyl_Hydrolase_47"/>
</dbReference>
<evidence type="ECO:0000256" key="6">
    <source>
        <dbReference type="PIRSR" id="PIRSR601382-1"/>
    </source>
</evidence>
<feature type="compositionally biased region" description="Low complexity" evidence="9">
    <location>
        <begin position="98"/>
        <end position="119"/>
    </location>
</feature>
<sequence>MPGRNRRVRLLAIAACIITIFFLYERNSASYHLPAGIIGGGSVLRNAEKDPNAYTPPKAQQKEPERAAVYTPPEVKPIVEGPVVNPDPKPETKLLPQTTSTSTKAAAEAVAEPTTTKAAGVPAAEGKAPLPTLPPKAPYVGDDEDTGFGAYLEEVPGVGRLDQEPYVAPTYSSPPPVHWSKQPESWPVTSTIQLPTGSPSPIPRIQSAKKGADAERLKAIKEATKHAWKGYRDIGWGFDEVAPVSGYGKNSFNGWGATLVDSLDTLWIMGLVSEFEDAVNQTSYIDFTTSSRNDIPLFEVTIRYLGGLIAAYDVSGQKYRVLLDKAVELAEILYSAFDTPNRMPETYYYWKPAFSKNGHRASTRVVLAELGTLSLEFTRLSQLTKEPKYYDAIARITDAFEEWQNQTRLPGMWPIAVDASGCAKPVTIAPSRSYNQVPVPGGDSYMMSSEPVQGSKLAAEKAEAALDSTIRHAEGFTGDPSEDVPNLKQAAAGLNSIGRHAAGFTGDPSEDVPNLKQAAAEIDAYPIAGPDARLRKRQLDAVDNESDDSSDVVDPRVNAVKPQPLASEGSAATSEVVSEYKEPECVPQGLRSPSMNSMETFTMGGQSDSVYEYLPKEYLLLGGRLEQYKTMYLDSMIPTIEKLMFRPMTPENLDILISGELTISKNYTTEEWYETHIPKAEHLTCFTGGMLAMGGKIFNMPEHVEIGRKLTDGCIWSYNSTATGIMPESFVAAACKSKTDCKWNETLWHEELDPYRQYRDEQRATWIETYGEQALLTWTTPTPVPYRQGVGAPSRGPNFADSGKLPPKKHMPENLMYANNGHPTVNTQGGELTKLKDTSSFGTVEGAKAGVLKSTPEELAKLKDTNSFGTAEEAKAPIMKSTPEELAKLLNSGSLRDLQKRQIDEPASPQPQVMPTKSFPTEENESLVKSSFADDTEDGPLVAPPVPVYPPSAQDDDDPYEDPYAVQAPVYTPAPPPTHEEYVQQKIEDERLPPGFARYDSRKYILRPEAIESVFYMYRITGEQHWRDAGWEMFKAVERYTRVEFGHSAIDDISKTNPEHLDGMESFWIAETLKYFYLLFDEEEAWSLDEWVLNTEAHFFRRPQGPKV</sequence>
<keyword evidence="7" id="KW-0479">Metal-binding</keyword>